<gene>
    <name evidence="2" type="ORF">HUG20_00795</name>
</gene>
<keyword evidence="1" id="KW-0812">Transmembrane</keyword>
<evidence type="ECO:0000313" key="3">
    <source>
        <dbReference type="Proteomes" id="UP000595349"/>
    </source>
</evidence>
<reference evidence="2 3" key="1">
    <citation type="submission" date="2020-06" db="EMBL/GenBank/DDBJ databases">
        <title>Genomic analysis of Salicibibacter sp. NKC21-4.</title>
        <authorList>
            <person name="Oh Y.J."/>
        </authorList>
    </citation>
    <scope>NUCLEOTIDE SEQUENCE [LARGE SCALE GENOMIC DNA]</scope>
    <source>
        <strain evidence="2 3">NKC21-4</strain>
    </source>
</reference>
<keyword evidence="3" id="KW-1185">Reference proteome</keyword>
<dbReference type="Proteomes" id="UP000595349">
    <property type="component" value="Chromosome"/>
</dbReference>
<keyword evidence="1" id="KW-0472">Membrane</keyword>
<dbReference type="KEGG" id="scib:HUG20_00795"/>
<keyword evidence="1" id="KW-1133">Transmembrane helix</keyword>
<accession>A0A7T7CE30</accession>
<evidence type="ECO:0000313" key="2">
    <source>
        <dbReference type="EMBL" id="QQK78590.1"/>
    </source>
</evidence>
<proteinExistence type="predicted"/>
<feature type="transmembrane region" description="Helical" evidence="1">
    <location>
        <begin position="31"/>
        <end position="52"/>
    </location>
</feature>
<dbReference type="AlphaFoldDB" id="A0A7T7CE30"/>
<organism evidence="2 3">
    <name type="scientific">Salicibibacter cibi</name>
    <dbReference type="NCBI Taxonomy" id="2743001"/>
    <lineage>
        <taxon>Bacteria</taxon>
        <taxon>Bacillati</taxon>
        <taxon>Bacillota</taxon>
        <taxon>Bacilli</taxon>
        <taxon>Bacillales</taxon>
        <taxon>Bacillaceae</taxon>
        <taxon>Salicibibacter</taxon>
    </lineage>
</organism>
<sequence>MLRKVSFWYTLTFILFWNGYAAQQYFTGQPGALQLFLFGIGFTVVLLATTWFSRWLMKHYKVVDEKAEEILSAKFKNKRSERNGRTVY</sequence>
<name>A0A7T7CE30_9BACI</name>
<dbReference type="EMBL" id="CP054706">
    <property type="protein sequence ID" value="QQK78590.1"/>
    <property type="molecule type" value="Genomic_DNA"/>
</dbReference>
<protein>
    <submittedName>
        <fullName evidence="2">Uncharacterized protein</fullName>
    </submittedName>
</protein>
<evidence type="ECO:0000256" key="1">
    <source>
        <dbReference type="SAM" id="Phobius"/>
    </source>
</evidence>
<dbReference type="RefSeq" id="WP_200086911.1">
    <property type="nucleotide sequence ID" value="NZ_CP054706.1"/>
</dbReference>